<dbReference type="AlphaFoldDB" id="A0A838ZSY2"/>
<evidence type="ECO:0000313" key="1">
    <source>
        <dbReference type="EMBL" id="MBA5630087.1"/>
    </source>
</evidence>
<evidence type="ECO:0000313" key="2">
    <source>
        <dbReference type="Proteomes" id="UP000552241"/>
    </source>
</evidence>
<proteinExistence type="predicted"/>
<dbReference type="EMBL" id="JACDZE010000003">
    <property type="protein sequence ID" value="MBA5630087.1"/>
    <property type="molecule type" value="Genomic_DNA"/>
</dbReference>
<dbReference type="Proteomes" id="UP000552241">
    <property type="component" value="Unassembled WGS sequence"/>
</dbReference>
<keyword evidence="2" id="KW-1185">Reference proteome</keyword>
<sequence>MMGFWKRLRFYLIGLSIGVVLVLMFFGPRSMQCSYFPNSRALEEAKIYPMSFSAEAQQTINAEKMDSVFLFNEIFKKSKITNFGTDEVRETPCRTYRAAYREEKKFDVVYQICKKQTVIKEIKKVE</sequence>
<comment type="caution">
    <text evidence="1">The sequence shown here is derived from an EMBL/GenBank/DDBJ whole genome shotgun (WGS) entry which is preliminary data.</text>
</comment>
<evidence type="ECO:0008006" key="3">
    <source>
        <dbReference type="Google" id="ProtNLM"/>
    </source>
</evidence>
<gene>
    <name evidence="1" type="ORF">HU137_09915</name>
</gene>
<dbReference type="RefSeq" id="WP_182043692.1">
    <property type="nucleotide sequence ID" value="NZ_JACDZE010000003.1"/>
</dbReference>
<name>A0A838ZSY2_9FLAO</name>
<accession>A0A838ZSY2</accession>
<reference evidence="1 2" key="1">
    <citation type="submission" date="2020-07" db="EMBL/GenBank/DDBJ databases">
        <title>Moheibacter lacus sp. nov., a member of the family Flavobacteriaceae isolated from freshwater lake sediment.</title>
        <authorList>
            <person name="Liu Y."/>
        </authorList>
    </citation>
    <scope>NUCLEOTIDE SEQUENCE [LARGE SCALE GENOMIC DNA]</scope>
    <source>
        <strain evidence="1 2">BDHS18</strain>
    </source>
</reference>
<protein>
    <recommendedName>
        <fullName evidence="3">DUF4258 domain-containing protein</fullName>
    </recommendedName>
</protein>
<organism evidence="1 2">
    <name type="scientific">Moheibacter lacus</name>
    <dbReference type="NCBI Taxonomy" id="2745851"/>
    <lineage>
        <taxon>Bacteria</taxon>
        <taxon>Pseudomonadati</taxon>
        <taxon>Bacteroidota</taxon>
        <taxon>Flavobacteriia</taxon>
        <taxon>Flavobacteriales</taxon>
        <taxon>Weeksellaceae</taxon>
        <taxon>Moheibacter</taxon>
    </lineage>
</organism>